<sequence>MKLERRNNTMFTIKLIDTNTQHTQYQEFETFTVIGQSTSPTMFKQLTSDFICDKTRNNVSAVIMGQNGDTNTKLYMSKGFIAYIMNSGGKTIEVIKADQYFTNKLN</sequence>
<organism evidence="1">
    <name type="scientific">Vibrio phage P018-4</name>
    <dbReference type="NCBI Taxonomy" id="3229728"/>
    <lineage>
        <taxon>Viruses</taxon>
        <taxon>Duplodnaviria</taxon>
        <taxon>Heunggongvirae</taxon>
        <taxon>Uroviricota</taxon>
        <taxon>Caudoviricetes</taxon>
    </lineage>
</organism>
<proteinExistence type="predicted"/>
<accession>A0AB39AJM8</accession>
<name>A0AB39AJM8_9CAUD</name>
<dbReference type="EMBL" id="PP934186">
    <property type="protein sequence ID" value="XDG30852.1"/>
    <property type="molecule type" value="Genomic_DNA"/>
</dbReference>
<protein>
    <submittedName>
        <fullName evidence="1">Uncharacterized protein</fullName>
    </submittedName>
</protein>
<reference evidence="1" key="1">
    <citation type="submission" date="2024-06" db="EMBL/GenBank/DDBJ databases">
        <authorList>
            <person name="Yang R."/>
        </authorList>
    </citation>
    <scope>NUCLEOTIDE SEQUENCE</scope>
</reference>
<evidence type="ECO:0000313" key="1">
    <source>
        <dbReference type="EMBL" id="XDG30852.1"/>
    </source>
</evidence>